<name>A0ACB8RM70_9AGAM</name>
<keyword evidence="2" id="KW-1185">Reference proteome</keyword>
<proteinExistence type="predicted"/>
<sequence>MNSTGSRRGTIVRQLRGNVEDARQAELGKGSVFVHLSAALKCVQGGIGFVSKLLDEAAAAFEQKRPPSSFIAFSLDAPLDENSSHATTPVRPSVRPSVRICPCCSSFCLRLLPAQIVGFLDDDPGPRDLRCTLPDICFLHWEPLLHFTSEPVLLRT</sequence>
<organism evidence="1 2">
    <name type="scientific">Auriscalpium vulgare</name>
    <dbReference type="NCBI Taxonomy" id="40419"/>
    <lineage>
        <taxon>Eukaryota</taxon>
        <taxon>Fungi</taxon>
        <taxon>Dikarya</taxon>
        <taxon>Basidiomycota</taxon>
        <taxon>Agaricomycotina</taxon>
        <taxon>Agaricomycetes</taxon>
        <taxon>Russulales</taxon>
        <taxon>Auriscalpiaceae</taxon>
        <taxon>Auriscalpium</taxon>
    </lineage>
</organism>
<comment type="caution">
    <text evidence="1">The sequence shown here is derived from an EMBL/GenBank/DDBJ whole genome shotgun (WGS) entry which is preliminary data.</text>
</comment>
<gene>
    <name evidence="1" type="ORF">FA95DRAFT_174510</name>
</gene>
<protein>
    <submittedName>
        <fullName evidence="1">Uncharacterized protein</fullName>
    </submittedName>
</protein>
<reference evidence="1" key="2">
    <citation type="journal article" date="2022" name="New Phytol.">
        <title>Evolutionary transition to the ectomycorrhizal habit in the genomes of a hyperdiverse lineage of mushroom-forming fungi.</title>
        <authorList>
            <person name="Looney B."/>
            <person name="Miyauchi S."/>
            <person name="Morin E."/>
            <person name="Drula E."/>
            <person name="Courty P.E."/>
            <person name="Kohler A."/>
            <person name="Kuo A."/>
            <person name="LaButti K."/>
            <person name="Pangilinan J."/>
            <person name="Lipzen A."/>
            <person name="Riley R."/>
            <person name="Andreopoulos W."/>
            <person name="He G."/>
            <person name="Johnson J."/>
            <person name="Nolan M."/>
            <person name="Tritt A."/>
            <person name="Barry K.W."/>
            <person name="Grigoriev I.V."/>
            <person name="Nagy L.G."/>
            <person name="Hibbett D."/>
            <person name="Henrissat B."/>
            <person name="Matheny P.B."/>
            <person name="Labbe J."/>
            <person name="Martin F.M."/>
        </authorList>
    </citation>
    <scope>NUCLEOTIDE SEQUENCE</scope>
    <source>
        <strain evidence="1">FP105234-sp</strain>
    </source>
</reference>
<reference evidence="1" key="1">
    <citation type="submission" date="2021-02" db="EMBL/GenBank/DDBJ databases">
        <authorList>
            <consortium name="DOE Joint Genome Institute"/>
            <person name="Ahrendt S."/>
            <person name="Looney B.P."/>
            <person name="Miyauchi S."/>
            <person name="Morin E."/>
            <person name="Drula E."/>
            <person name="Courty P.E."/>
            <person name="Chicoki N."/>
            <person name="Fauchery L."/>
            <person name="Kohler A."/>
            <person name="Kuo A."/>
            <person name="Labutti K."/>
            <person name="Pangilinan J."/>
            <person name="Lipzen A."/>
            <person name="Riley R."/>
            <person name="Andreopoulos W."/>
            <person name="He G."/>
            <person name="Johnson J."/>
            <person name="Barry K.W."/>
            <person name="Grigoriev I.V."/>
            <person name="Nagy L."/>
            <person name="Hibbett D."/>
            <person name="Henrissat B."/>
            <person name="Matheny P.B."/>
            <person name="Labbe J."/>
            <person name="Martin F."/>
        </authorList>
    </citation>
    <scope>NUCLEOTIDE SEQUENCE</scope>
    <source>
        <strain evidence="1">FP105234-sp</strain>
    </source>
</reference>
<dbReference type="Proteomes" id="UP000814033">
    <property type="component" value="Unassembled WGS sequence"/>
</dbReference>
<evidence type="ECO:0000313" key="1">
    <source>
        <dbReference type="EMBL" id="KAI0045059.1"/>
    </source>
</evidence>
<dbReference type="EMBL" id="MU275963">
    <property type="protein sequence ID" value="KAI0045059.1"/>
    <property type="molecule type" value="Genomic_DNA"/>
</dbReference>
<accession>A0ACB8RM70</accession>
<evidence type="ECO:0000313" key="2">
    <source>
        <dbReference type="Proteomes" id="UP000814033"/>
    </source>
</evidence>